<gene>
    <name evidence="1" type="ORF">COEREDRAFT_10468</name>
</gene>
<sequence>MNEISNIRKFAVLRENSSAQEIHTWIRAWEVRGRTGICSLNDALMYVDDNILVRYDRWQQDANTTAGDTFATLKTFLQGQMGLRMTESGAALELMTFPTTDNIRQFNDLFLHLAQEAGFDKIQGTIGLYAMHMPLSLRELIMTRPTQPSLQEAMNLIHVHVESVQATYKHADPSTMVVAALEDLGSFAGLQITKAKKEVKPTTVAAASGAKHFEMLHKVALKRGVPSETFDACTASNKCVMCGSTKHKASQCTERQGNAN</sequence>
<dbReference type="AlphaFoldDB" id="A0A2G5B5W7"/>
<proteinExistence type="predicted"/>
<organism evidence="1 2">
    <name type="scientific">Coemansia reversa (strain ATCC 12441 / NRRL 1564)</name>
    <dbReference type="NCBI Taxonomy" id="763665"/>
    <lineage>
        <taxon>Eukaryota</taxon>
        <taxon>Fungi</taxon>
        <taxon>Fungi incertae sedis</taxon>
        <taxon>Zoopagomycota</taxon>
        <taxon>Kickxellomycotina</taxon>
        <taxon>Kickxellomycetes</taxon>
        <taxon>Kickxellales</taxon>
        <taxon>Kickxellaceae</taxon>
        <taxon>Coemansia</taxon>
    </lineage>
</organism>
<name>A0A2G5B5W7_COERN</name>
<dbReference type="Proteomes" id="UP000242474">
    <property type="component" value="Unassembled WGS sequence"/>
</dbReference>
<accession>A0A2G5B5W7</accession>
<dbReference type="OrthoDB" id="5539259at2759"/>
<dbReference type="EMBL" id="KZ303518">
    <property type="protein sequence ID" value="PIA14406.1"/>
    <property type="molecule type" value="Genomic_DNA"/>
</dbReference>
<protein>
    <submittedName>
        <fullName evidence="1">Uncharacterized protein</fullName>
    </submittedName>
</protein>
<evidence type="ECO:0000313" key="2">
    <source>
        <dbReference type="Proteomes" id="UP000242474"/>
    </source>
</evidence>
<evidence type="ECO:0000313" key="1">
    <source>
        <dbReference type="EMBL" id="PIA14406.1"/>
    </source>
</evidence>
<reference evidence="1 2" key="1">
    <citation type="journal article" date="2015" name="Genome Biol. Evol.">
        <title>Phylogenomic analyses indicate that early fungi evolved digesting cell walls of algal ancestors of land plants.</title>
        <authorList>
            <person name="Chang Y."/>
            <person name="Wang S."/>
            <person name="Sekimoto S."/>
            <person name="Aerts A.L."/>
            <person name="Choi C."/>
            <person name="Clum A."/>
            <person name="LaButti K.M."/>
            <person name="Lindquist E.A."/>
            <person name="Yee Ngan C."/>
            <person name="Ohm R.A."/>
            <person name="Salamov A.A."/>
            <person name="Grigoriev I.V."/>
            <person name="Spatafora J.W."/>
            <person name="Berbee M.L."/>
        </authorList>
    </citation>
    <scope>NUCLEOTIDE SEQUENCE [LARGE SCALE GENOMIC DNA]</scope>
    <source>
        <strain evidence="1 2">NRRL 1564</strain>
    </source>
</reference>
<keyword evidence="2" id="KW-1185">Reference proteome</keyword>